<organism evidence="10 11">
    <name type="scientific">Silvibacterium bohemicum</name>
    <dbReference type="NCBI Taxonomy" id="1577686"/>
    <lineage>
        <taxon>Bacteria</taxon>
        <taxon>Pseudomonadati</taxon>
        <taxon>Acidobacteriota</taxon>
        <taxon>Terriglobia</taxon>
        <taxon>Terriglobales</taxon>
        <taxon>Acidobacteriaceae</taxon>
        <taxon>Silvibacterium</taxon>
    </lineage>
</organism>
<feature type="domain" description="GH18" evidence="9">
    <location>
        <begin position="27"/>
        <end position="374"/>
    </location>
</feature>
<dbReference type="InterPro" id="IPR001223">
    <property type="entry name" value="Glyco_hydro18_cat"/>
</dbReference>
<evidence type="ECO:0000256" key="4">
    <source>
        <dbReference type="ARBA" id="ARBA00023024"/>
    </source>
</evidence>
<dbReference type="CDD" id="cd06548">
    <property type="entry name" value="GH18_chitinase"/>
    <property type="match status" value="1"/>
</dbReference>
<evidence type="ECO:0000256" key="7">
    <source>
        <dbReference type="RuleBase" id="RU004453"/>
    </source>
</evidence>
<dbReference type="InterPro" id="IPR001579">
    <property type="entry name" value="Glyco_hydro_18_chit_AS"/>
</dbReference>
<dbReference type="AlphaFoldDB" id="A0A841JZS7"/>
<protein>
    <recommendedName>
        <fullName evidence="2">chitinase</fullName>
        <ecNumber evidence="2">3.2.1.14</ecNumber>
    </recommendedName>
</protein>
<evidence type="ECO:0000256" key="8">
    <source>
        <dbReference type="SAM" id="SignalP"/>
    </source>
</evidence>
<reference evidence="10 11" key="1">
    <citation type="submission" date="2020-08" db="EMBL/GenBank/DDBJ databases">
        <title>Genomic Encyclopedia of Type Strains, Phase IV (KMG-IV): sequencing the most valuable type-strain genomes for metagenomic binning, comparative biology and taxonomic classification.</title>
        <authorList>
            <person name="Goeker M."/>
        </authorList>
    </citation>
    <scope>NUCLEOTIDE SEQUENCE [LARGE SCALE GENOMIC DNA]</scope>
    <source>
        <strain evidence="10 11">DSM 103733</strain>
    </source>
</reference>
<keyword evidence="11" id="KW-1185">Reference proteome</keyword>
<keyword evidence="4" id="KW-0624">Polysaccharide degradation</keyword>
<dbReference type="SMART" id="SM00636">
    <property type="entry name" value="Glyco_18"/>
    <property type="match status" value="1"/>
</dbReference>
<keyword evidence="4" id="KW-0119">Carbohydrate metabolism</keyword>
<evidence type="ECO:0000256" key="2">
    <source>
        <dbReference type="ARBA" id="ARBA00012729"/>
    </source>
</evidence>
<dbReference type="PANTHER" id="PTHR11177">
    <property type="entry name" value="CHITINASE"/>
    <property type="match status" value="1"/>
</dbReference>
<dbReference type="EMBL" id="JACHEK010000012">
    <property type="protein sequence ID" value="MBB6146993.1"/>
    <property type="molecule type" value="Genomic_DNA"/>
</dbReference>
<dbReference type="Pfam" id="PF00704">
    <property type="entry name" value="Glyco_hydro_18"/>
    <property type="match status" value="1"/>
</dbReference>
<keyword evidence="4" id="KW-0146">Chitin degradation</keyword>
<evidence type="ECO:0000313" key="10">
    <source>
        <dbReference type="EMBL" id="MBB6146993.1"/>
    </source>
</evidence>
<proteinExistence type="inferred from homology"/>
<comment type="caution">
    <text evidence="10">The sequence shown here is derived from an EMBL/GenBank/DDBJ whole genome shotgun (WGS) entry which is preliminary data.</text>
</comment>
<dbReference type="GO" id="GO:0006032">
    <property type="term" value="P:chitin catabolic process"/>
    <property type="evidence" value="ECO:0007669"/>
    <property type="project" value="UniProtKB-KW"/>
</dbReference>
<gene>
    <name evidence="10" type="ORF">HNQ77_004978</name>
</gene>
<dbReference type="PROSITE" id="PS51910">
    <property type="entry name" value="GH18_2"/>
    <property type="match status" value="1"/>
</dbReference>
<evidence type="ECO:0000259" key="9">
    <source>
        <dbReference type="PROSITE" id="PS51910"/>
    </source>
</evidence>
<dbReference type="EC" id="3.2.1.14" evidence="2"/>
<sequence length="382" mass="42101">MWAALAIAAGLAFAATHSAIAAPSSGPEVIAYVFPQEVQLKPGDIAANRLTRINYAFANIVGGRIVTGFPHDKENFAALTALKKQNPRLKVLVSVGGWTWSGAFSDMALTSESRSVFIQSVAEFIDRYKLDGLDVDWEYPAMAGSTNHFRPQDTQNYTLLLAELRARFDKEEKRLHRQLFLSIAVGGESDFIEHTEMGKVQKYIDTVNLMAYDYYEPGSEPITGNHAPLFANPADPKKISAAQSIQNYEQAGVPAEKIVLGVPFYGHAWGGVQDRNHGLFQPGKSAPETYAKFGNIANTMLNHGYDRYWDAAASAPTLYNPAKHIFVSYEDPQSLALKCKYVLDHKLGGVMFWDYESDPTGMLLNAIDQEFHLPSASNGGTR</sequence>
<evidence type="ECO:0000313" key="11">
    <source>
        <dbReference type="Proteomes" id="UP000538666"/>
    </source>
</evidence>
<dbReference type="Proteomes" id="UP000538666">
    <property type="component" value="Unassembled WGS sequence"/>
</dbReference>
<dbReference type="Gene3D" id="3.10.50.10">
    <property type="match status" value="1"/>
</dbReference>
<keyword evidence="5 6" id="KW-0326">Glycosidase</keyword>
<evidence type="ECO:0000256" key="5">
    <source>
        <dbReference type="ARBA" id="ARBA00023295"/>
    </source>
</evidence>
<dbReference type="PROSITE" id="PS01095">
    <property type="entry name" value="GH18_1"/>
    <property type="match status" value="1"/>
</dbReference>
<dbReference type="InterPro" id="IPR017853">
    <property type="entry name" value="GH"/>
</dbReference>
<feature type="signal peptide" evidence="8">
    <location>
        <begin position="1"/>
        <end position="21"/>
    </location>
</feature>
<comment type="catalytic activity">
    <reaction evidence="1">
        <text>Random endo-hydrolysis of N-acetyl-beta-D-glucosaminide (1-&gt;4)-beta-linkages in chitin and chitodextrins.</text>
        <dbReference type="EC" id="3.2.1.14"/>
    </reaction>
</comment>
<dbReference type="PANTHER" id="PTHR11177:SF317">
    <property type="entry name" value="CHITINASE 12-RELATED"/>
    <property type="match status" value="1"/>
</dbReference>
<name>A0A841JZS7_9BACT</name>
<dbReference type="RefSeq" id="WP_082125588.1">
    <property type="nucleotide sequence ID" value="NZ_JACHEK010000012.1"/>
</dbReference>
<evidence type="ECO:0000256" key="1">
    <source>
        <dbReference type="ARBA" id="ARBA00000822"/>
    </source>
</evidence>
<evidence type="ECO:0000256" key="6">
    <source>
        <dbReference type="RuleBase" id="RU000489"/>
    </source>
</evidence>
<feature type="chain" id="PRO_5032625053" description="chitinase" evidence="8">
    <location>
        <begin position="22"/>
        <end position="382"/>
    </location>
</feature>
<dbReference type="OrthoDB" id="9775889at2"/>
<accession>A0A841JZS7</accession>
<dbReference type="InterPro" id="IPR011583">
    <property type="entry name" value="Chitinase_II/V-like_cat"/>
</dbReference>
<keyword evidence="8" id="KW-0732">Signal</keyword>
<dbReference type="SUPFAM" id="SSF54556">
    <property type="entry name" value="Chitinase insertion domain"/>
    <property type="match status" value="1"/>
</dbReference>
<dbReference type="GO" id="GO:0005975">
    <property type="term" value="P:carbohydrate metabolic process"/>
    <property type="evidence" value="ECO:0007669"/>
    <property type="project" value="InterPro"/>
</dbReference>
<keyword evidence="3 6" id="KW-0378">Hydrolase</keyword>
<dbReference type="InterPro" id="IPR050314">
    <property type="entry name" value="Glycosyl_Hydrlase_18"/>
</dbReference>
<dbReference type="SUPFAM" id="SSF51445">
    <property type="entry name" value="(Trans)glycosidases"/>
    <property type="match status" value="1"/>
</dbReference>
<dbReference type="GO" id="GO:0008061">
    <property type="term" value="F:chitin binding"/>
    <property type="evidence" value="ECO:0007669"/>
    <property type="project" value="InterPro"/>
</dbReference>
<comment type="similarity">
    <text evidence="7">Belongs to the glycosyl hydrolase 18 family.</text>
</comment>
<dbReference type="Gene3D" id="3.20.20.80">
    <property type="entry name" value="Glycosidases"/>
    <property type="match status" value="1"/>
</dbReference>
<dbReference type="InterPro" id="IPR029070">
    <property type="entry name" value="Chitinase_insertion_sf"/>
</dbReference>
<evidence type="ECO:0000256" key="3">
    <source>
        <dbReference type="ARBA" id="ARBA00022801"/>
    </source>
</evidence>
<dbReference type="GO" id="GO:0008843">
    <property type="term" value="F:endochitinase activity"/>
    <property type="evidence" value="ECO:0007669"/>
    <property type="project" value="UniProtKB-EC"/>
</dbReference>